<protein>
    <recommendedName>
        <fullName evidence="1">Heat shock protein HspQ</fullName>
    </recommendedName>
</protein>
<dbReference type="Proteomes" id="UP000055035">
    <property type="component" value="Unassembled WGS sequence"/>
</dbReference>
<dbReference type="OrthoDB" id="9806050at2"/>
<dbReference type="NCBIfam" id="TIGR02097">
    <property type="entry name" value="yccV"/>
    <property type="match status" value="1"/>
</dbReference>
<dbReference type="GO" id="GO:0003677">
    <property type="term" value="F:DNA binding"/>
    <property type="evidence" value="ECO:0007669"/>
    <property type="project" value="UniProtKB-UniRule"/>
</dbReference>
<accession>A0A0W0VDP5</accession>
<sequence length="103" mass="12123">MNKSAKFNVGERVIHKQHGYRAVIIDADPYFQASGRYNPQAMKREFATRNPWYRLLVDESSQITYVEECFLKPDPSSLKINNPNLETYLHESHGKYHSNRIQH</sequence>
<feature type="domain" description="Hemimethylated DNA-binding" evidence="2">
    <location>
        <begin position="4"/>
        <end position="99"/>
    </location>
</feature>
<keyword evidence="3" id="KW-0238">DNA-binding</keyword>
<comment type="caution">
    <text evidence="3">The sequence shown here is derived from an EMBL/GenBank/DDBJ whole genome shotgun (WGS) entry which is preliminary data.</text>
</comment>
<evidence type="ECO:0000256" key="1">
    <source>
        <dbReference type="NCBIfam" id="TIGR02097"/>
    </source>
</evidence>
<keyword evidence="4" id="KW-1185">Reference proteome</keyword>
<dbReference type="InterPro" id="IPR011722">
    <property type="entry name" value="Hemimethylated_DNA-bd_dom"/>
</dbReference>
<dbReference type="STRING" id="456.Ljor_2280"/>
<evidence type="ECO:0000259" key="2">
    <source>
        <dbReference type="SMART" id="SM00992"/>
    </source>
</evidence>
<name>A0A0W0VDP5_9GAMM</name>
<evidence type="ECO:0000313" key="4">
    <source>
        <dbReference type="Proteomes" id="UP000055035"/>
    </source>
</evidence>
<evidence type="ECO:0000313" key="3">
    <source>
        <dbReference type="EMBL" id="KTD17974.1"/>
    </source>
</evidence>
<dbReference type="AlphaFoldDB" id="A0A0W0VDP5"/>
<dbReference type="PATRIC" id="fig|456.5.peg.2457"/>
<proteinExistence type="predicted"/>
<reference evidence="3 4" key="1">
    <citation type="submission" date="2015-11" db="EMBL/GenBank/DDBJ databases">
        <title>Genomic analysis of 38 Legionella species identifies large and diverse effector repertoires.</title>
        <authorList>
            <person name="Burstein D."/>
            <person name="Amaro F."/>
            <person name="Zusman T."/>
            <person name="Lifshitz Z."/>
            <person name="Cohen O."/>
            <person name="Gilbert J.A."/>
            <person name="Pupko T."/>
            <person name="Shuman H.A."/>
            <person name="Segal G."/>
        </authorList>
    </citation>
    <scope>NUCLEOTIDE SEQUENCE [LARGE SCALE GENOMIC DNA]</scope>
    <source>
        <strain evidence="3 4">BL-540</strain>
    </source>
</reference>
<dbReference type="Pfam" id="PF08755">
    <property type="entry name" value="YccV-like"/>
    <property type="match status" value="1"/>
</dbReference>
<dbReference type="SUPFAM" id="SSF141255">
    <property type="entry name" value="YccV-like"/>
    <property type="match status" value="1"/>
</dbReference>
<dbReference type="SMART" id="SM00992">
    <property type="entry name" value="YccV-like"/>
    <property type="match status" value="1"/>
</dbReference>
<gene>
    <name evidence="3" type="ORF">Ljor_2280</name>
</gene>
<dbReference type="InterPro" id="IPR036623">
    <property type="entry name" value="Hemimethylated_DNA-bd_sf"/>
</dbReference>
<organism evidence="3 4">
    <name type="scientific">Legionella jordanis</name>
    <dbReference type="NCBI Taxonomy" id="456"/>
    <lineage>
        <taxon>Bacteria</taxon>
        <taxon>Pseudomonadati</taxon>
        <taxon>Pseudomonadota</taxon>
        <taxon>Gammaproteobacteria</taxon>
        <taxon>Legionellales</taxon>
        <taxon>Legionellaceae</taxon>
        <taxon>Legionella</taxon>
    </lineage>
</organism>
<dbReference type="RefSeq" id="WP_058471676.1">
    <property type="nucleotide sequence ID" value="NZ_CAAAIC010000001.1"/>
</dbReference>
<dbReference type="EMBL" id="LNYJ01000011">
    <property type="protein sequence ID" value="KTD17974.1"/>
    <property type="molecule type" value="Genomic_DNA"/>
</dbReference>
<dbReference type="Gene3D" id="2.30.30.390">
    <property type="entry name" value="Hemimethylated DNA-binding domain"/>
    <property type="match status" value="1"/>
</dbReference>